<keyword evidence="1" id="KW-0862">Zinc</keyword>
<accession>A0A6A6GTF8</accession>
<keyword evidence="1" id="KW-0479">Metal-binding</keyword>
<evidence type="ECO:0000256" key="1">
    <source>
        <dbReference type="PIRSR" id="PIRSR607822-1"/>
    </source>
</evidence>
<dbReference type="EMBL" id="ML991887">
    <property type="protein sequence ID" value="KAF2228848.1"/>
    <property type="molecule type" value="Genomic_DNA"/>
</dbReference>
<dbReference type="OrthoDB" id="10257263at2759"/>
<dbReference type="Pfam" id="PF05147">
    <property type="entry name" value="LANC_like"/>
    <property type="match status" value="1"/>
</dbReference>
<dbReference type="GO" id="GO:0005886">
    <property type="term" value="C:plasma membrane"/>
    <property type="evidence" value="ECO:0007669"/>
    <property type="project" value="TreeGrafter"/>
</dbReference>
<gene>
    <name evidence="2" type="ORF">EV356DRAFT_512144</name>
</gene>
<dbReference type="AlphaFoldDB" id="A0A6A6GTF8"/>
<dbReference type="PANTHER" id="PTHR12736:SF7">
    <property type="entry name" value="LANC-LIKE PROTEIN 3"/>
    <property type="match status" value="1"/>
</dbReference>
<evidence type="ECO:0000313" key="3">
    <source>
        <dbReference type="Proteomes" id="UP000800092"/>
    </source>
</evidence>
<feature type="binding site" evidence="1">
    <location>
        <position position="255"/>
    </location>
    <ligand>
        <name>Zn(2+)</name>
        <dbReference type="ChEBI" id="CHEBI:29105"/>
    </ligand>
</feature>
<name>A0A6A6GTF8_VIRVR</name>
<keyword evidence="3" id="KW-1185">Reference proteome</keyword>
<evidence type="ECO:0000313" key="2">
    <source>
        <dbReference type="EMBL" id="KAF2228848.1"/>
    </source>
</evidence>
<organism evidence="2 3">
    <name type="scientific">Viridothelium virens</name>
    <name type="common">Speckled blister lichen</name>
    <name type="synonym">Trypethelium virens</name>
    <dbReference type="NCBI Taxonomy" id="1048519"/>
    <lineage>
        <taxon>Eukaryota</taxon>
        <taxon>Fungi</taxon>
        <taxon>Dikarya</taxon>
        <taxon>Ascomycota</taxon>
        <taxon>Pezizomycotina</taxon>
        <taxon>Dothideomycetes</taxon>
        <taxon>Dothideomycetes incertae sedis</taxon>
        <taxon>Trypetheliales</taxon>
        <taxon>Trypetheliaceae</taxon>
        <taxon>Viridothelium</taxon>
    </lineage>
</organism>
<dbReference type="InterPro" id="IPR012341">
    <property type="entry name" value="6hp_glycosidase-like_sf"/>
</dbReference>
<sequence length="397" mass="44450">MSGTQHRPKYFKNDADNITRRDPHKQLIASLTRLVTNYPPDTIPPGGGLYYGPVSIAYLFMVLQQMYSDLLIEEYPMGTWSAVYLKQAEDHMREYPGPSTNKCGVNDDIMAMLAIGAATAKDKDMAKELCDYSAIVADEEAGNEWLYGRAGYLYLLRLVKASFQDDKKTLDMIEDTTDDVIDAIMDSPRPWKWHGKAYLGAVHGSIGIITQVVLTDPEMAPKLEADLGALLSYQYDGGNWPSSIPPGKDRLVQFCHGAPGVVSSLLSIREHFPNLRDKIDRAIRKGREAILERGLLTKEPCLCHGISGNALALEDEKFEHFLTYTTGHEIKAMEKDNMMEKSDDPSSLYCGEAGRAWAWTVADKDLEKRFIGYGATEKLSLLKIWKMMLTLGSYNDL</sequence>
<dbReference type="Proteomes" id="UP000800092">
    <property type="component" value="Unassembled WGS sequence"/>
</dbReference>
<proteinExistence type="predicted"/>
<dbReference type="PANTHER" id="PTHR12736">
    <property type="entry name" value="LANC-LIKE PROTEIN"/>
    <property type="match status" value="1"/>
</dbReference>
<dbReference type="GO" id="GO:0005975">
    <property type="term" value="P:carbohydrate metabolic process"/>
    <property type="evidence" value="ECO:0007669"/>
    <property type="project" value="InterPro"/>
</dbReference>
<dbReference type="InterPro" id="IPR007822">
    <property type="entry name" value="LANC-like"/>
</dbReference>
<dbReference type="PRINTS" id="PR01950">
    <property type="entry name" value="LANCSUPER"/>
</dbReference>
<feature type="binding site" evidence="1">
    <location>
        <position position="304"/>
    </location>
    <ligand>
        <name>Zn(2+)</name>
        <dbReference type="ChEBI" id="CHEBI:29105"/>
    </ligand>
</feature>
<dbReference type="SUPFAM" id="SSF158745">
    <property type="entry name" value="LanC-like"/>
    <property type="match status" value="1"/>
</dbReference>
<dbReference type="SMART" id="SM01260">
    <property type="entry name" value="LANC_like"/>
    <property type="match status" value="1"/>
</dbReference>
<dbReference type="GO" id="GO:0031179">
    <property type="term" value="P:peptide modification"/>
    <property type="evidence" value="ECO:0007669"/>
    <property type="project" value="InterPro"/>
</dbReference>
<reference evidence="2" key="1">
    <citation type="journal article" date="2020" name="Stud. Mycol.">
        <title>101 Dothideomycetes genomes: a test case for predicting lifestyles and emergence of pathogens.</title>
        <authorList>
            <person name="Haridas S."/>
            <person name="Albert R."/>
            <person name="Binder M."/>
            <person name="Bloem J."/>
            <person name="Labutti K."/>
            <person name="Salamov A."/>
            <person name="Andreopoulos B."/>
            <person name="Baker S."/>
            <person name="Barry K."/>
            <person name="Bills G."/>
            <person name="Bluhm B."/>
            <person name="Cannon C."/>
            <person name="Castanera R."/>
            <person name="Culley D."/>
            <person name="Daum C."/>
            <person name="Ezra D."/>
            <person name="Gonzalez J."/>
            <person name="Henrissat B."/>
            <person name="Kuo A."/>
            <person name="Liang C."/>
            <person name="Lipzen A."/>
            <person name="Lutzoni F."/>
            <person name="Magnuson J."/>
            <person name="Mondo S."/>
            <person name="Nolan M."/>
            <person name="Ohm R."/>
            <person name="Pangilinan J."/>
            <person name="Park H.-J."/>
            <person name="Ramirez L."/>
            <person name="Alfaro M."/>
            <person name="Sun H."/>
            <person name="Tritt A."/>
            <person name="Yoshinaga Y."/>
            <person name="Zwiers L.-H."/>
            <person name="Turgeon B."/>
            <person name="Goodwin S."/>
            <person name="Spatafora J."/>
            <person name="Crous P."/>
            <person name="Grigoriev I."/>
        </authorList>
    </citation>
    <scope>NUCLEOTIDE SEQUENCE</scope>
    <source>
        <strain evidence="2">Tuck. ex Michener</strain>
    </source>
</reference>
<dbReference type="CDD" id="cd04794">
    <property type="entry name" value="euk_LANCL"/>
    <property type="match status" value="1"/>
</dbReference>
<dbReference type="GO" id="GO:0046872">
    <property type="term" value="F:metal ion binding"/>
    <property type="evidence" value="ECO:0007669"/>
    <property type="project" value="UniProtKB-KW"/>
</dbReference>
<dbReference type="Gene3D" id="1.50.10.10">
    <property type="match status" value="1"/>
</dbReference>
<feature type="binding site" evidence="1">
    <location>
        <position position="303"/>
    </location>
    <ligand>
        <name>Zn(2+)</name>
        <dbReference type="ChEBI" id="CHEBI:29105"/>
    </ligand>
</feature>
<protein>
    <submittedName>
        <fullName evidence="2">Uncharacterized protein</fullName>
    </submittedName>
</protein>